<comment type="caution">
    <text evidence="2">The sequence shown here is derived from an EMBL/GenBank/DDBJ whole genome shotgun (WGS) entry which is preliminary data.</text>
</comment>
<accession>A0A2I1H8N7</accession>
<feature type="compositionally biased region" description="Low complexity" evidence="1">
    <location>
        <begin position="1"/>
        <end position="14"/>
    </location>
</feature>
<dbReference type="VEuPathDB" id="FungiDB:FUN_012354"/>
<evidence type="ECO:0000256" key="1">
    <source>
        <dbReference type="SAM" id="MobiDB-lite"/>
    </source>
</evidence>
<keyword evidence="3" id="KW-1185">Reference proteome</keyword>
<gene>
    <name evidence="2" type="ORF">RhiirA4_73727</name>
</gene>
<organism evidence="2 3">
    <name type="scientific">Rhizophagus irregularis</name>
    <dbReference type="NCBI Taxonomy" id="588596"/>
    <lineage>
        <taxon>Eukaryota</taxon>
        <taxon>Fungi</taxon>
        <taxon>Fungi incertae sedis</taxon>
        <taxon>Mucoromycota</taxon>
        <taxon>Glomeromycotina</taxon>
        <taxon>Glomeromycetes</taxon>
        <taxon>Glomerales</taxon>
        <taxon>Glomeraceae</taxon>
        <taxon>Rhizophagus</taxon>
    </lineage>
</organism>
<dbReference type="EMBL" id="LLXI01001807">
    <property type="protein sequence ID" value="PKY55225.1"/>
    <property type="molecule type" value="Genomic_DNA"/>
</dbReference>
<evidence type="ECO:0000313" key="3">
    <source>
        <dbReference type="Proteomes" id="UP000234323"/>
    </source>
</evidence>
<proteinExistence type="predicted"/>
<reference evidence="2 3" key="1">
    <citation type="submission" date="2015-10" db="EMBL/GenBank/DDBJ databases">
        <title>Genome analyses suggest a sexual origin of heterokaryosis in a supposedly ancient asexual fungus.</title>
        <authorList>
            <person name="Ropars J."/>
            <person name="Sedzielewska K."/>
            <person name="Noel J."/>
            <person name="Charron P."/>
            <person name="Farinelli L."/>
            <person name="Marton T."/>
            <person name="Kruger M."/>
            <person name="Pelin A."/>
            <person name="Brachmann A."/>
            <person name="Corradi N."/>
        </authorList>
    </citation>
    <scope>NUCLEOTIDE SEQUENCE [LARGE SCALE GENOMIC DNA]</scope>
    <source>
        <strain evidence="2 3">A4</strain>
    </source>
</reference>
<evidence type="ECO:0000313" key="2">
    <source>
        <dbReference type="EMBL" id="PKY55225.1"/>
    </source>
</evidence>
<name>A0A2I1H8N7_9GLOM</name>
<feature type="compositionally biased region" description="Polar residues" evidence="1">
    <location>
        <begin position="16"/>
        <end position="29"/>
    </location>
</feature>
<dbReference type="VEuPathDB" id="FungiDB:RhiirA1_492402"/>
<protein>
    <submittedName>
        <fullName evidence="2">Uncharacterized protein</fullName>
    </submittedName>
</protein>
<sequence length="152" mass="17781">MSTTTSSPSSADSSEGNRQTETDVANSSHPQRIHPSVFFYRPPTDFYHYLIECNEISHDATVSLLNKLLKENNVKSKENEHFFIYQQKYDDRFYQISCEIISPLIVNNCLSKNFLGVELQQNMEQECLAFTVDQKKYLEHHLMQYLSQYILN</sequence>
<dbReference type="AlphaFoldDB" id="A0A2I1H8N7"/>
<dbReference type="Proteomes" id="UP000234323">
    <property type="component" value="Unassembled WGS sequence"/>
</dbReference>
<feature type="region of interest" description="Disordered" evidence="1">
    <location>
        <begin position="1"/>
        <end position="29"/>
    </location>
</feature>
<dbReference type="VEuPathDB" id="FungiDB:RhiirFUN_023399"/>